<dbReference type="AlphaFoldDB" id="A0A401U357"/>
<organism evidence="2 3">
    <name type="scientific">Chiloscyllium punctatum</name>
    <name type="common">Brownbanded bambooshark</name>
    <name type="synonym">Hemiscyllium punctatum</name>
    <dbReference type="NCBI Taxonomy" id="137246"/>
    <lineage>
        <taxon>Eukaryota</taxon>
        <taxon>Metazoa</taxon>
        <taxon>Chordata</taxon>
        <taxon>Craniata</taxon>
        <taxon>Vertebrata</taxon>
        <taxon>Chondrichthyes</taxon>
        <taxon>Elasmobranchii</taxon>
        <taxon>Galeomorphii</taxon>
        <taxon>Galeoidea</taxon>
        <taxon>Orectolobiformes</taxon>
        <taxon>Hemiscylliidae</taxon>
        <taxon>Chiloscyllium</taxon>
    </lineage>
</organism>
<protein>
    <submittedName>
        <fullName evidence="2">Uncharacterized protein</fullName>
    </submittedName>
</protein>
<feature type="non-terminal residue" evidence="2">
    <location>
        <position position="158"/>
    </location>
</feature>
<dbReference type="EMBL" id="BEZZ01265991">
    <property type="protein sequence ID" value="GCC49364.1"/>
    <property type="molecule type" value="Genomic_DNA"/>
</dbReference>
<dbReference type="Proteomes" id="UP000287033">
    <property type="component" value="Unassembled WGS sequence"/>
</dbReference>
<proteinExistence type="predicted"/>
<reference evidence="2 3" key="1">
    <citation type="journal article" date="2018" name="Nat. Ecol. Evol.">
        <title>Shark genomes provide insights into elasmobranch evolution and the origin of vertebrates.</title>
        <authorList>
            <person name="Hara Y"/>
            <person name="Yamaguchi K"/>
            <person name="Onimaru K"/>
            <person name="Kadota M"/>
            <person name="Koyanagi M"/>
            <person name="Keeley SD"/>
            <person name="Tatsumi K"/>
            <person name="Tanaka K"/>
            <person name="Motone F"/>
            <person name="Kageyama Y"/>
            <person name="Nozu R"/>
            <person name="Adachi N"/>
            <person name="Nishimura O"/>
            <person name="Nakagawa R"/>
            <person name="Tanegashima C"/>
            <person name="Kiyatake I"/>
            <person name="Matsumoto R"/>
            <person name="Murakumo K"/>
            <person name="Nishida K"/>
            <person name="Terakita A"/>
            <person name="Kuratani S"/>
            <person name="Sato K"/>
            <person name="Hyodo S Kuraku.S."/>
        </authorList>
    </citation>
    <scope>NUCLEOTIDE SEQUENCE [LARGE SCALE GENOMIC DNA]</scope>
</reference>
<accession>A0A401U357</accession>
<comment type="caution">
    <text evidence="2">The sequence shown here is derived from an EMBL/GenBank/DDBJ whole genome shotgun (WGS) entry which is preliminary data.</text>
</comment>
<feature type="region of interest" description="Disordered" evidence="1">
    <location>
        <begin position="136"/>
        <end position="158"/>
    </location>
</feature>
<feature type="compositionally biased region" description="Basic and acidic residues" evidence="1">
    <location>
        <begin position="137"/>
        <end position="158"/>
    </location>
</feature>
<evidence type="ECO:0000313" key="2">
    <source>
        <dbReference type="EMBL" id="GCC49364.1"/>
    </source>
</evidence>
<evidence type="ECO:0000313" key="3">
    <source>
        <dbReference type="Proteomes" id="UP000287033"/>
    </source>
</evidence>
<keyword evidence="3" id="KW-1185">Reference proteome</keyword>
<sequence>MTRGWTRGRSRSGFLQIEREAQVERLQHFGRWCLADIAALQDGTQVLGRAGVIERGKGDALDGAVRVEPGTDHERWRRSVLFAGILDDPVAEAIGDRLVGRDPLFEPVFDQLGKLRPGRRRLFGIAKVEVLGTARRWGKDQQAEREHKRAPQDEHGSG</sequence>
<evidence type="ECO:0000256" key="1">
    <source>
        <dbReference type="SAM" id="MobiDB-lite"/>
    </source>
</evidence>
<gene>
    <name evidence="2" type="ORF">chiPu_0033562</name>
</gene>
<name>A0A401U357_CHIPU</name>